<feature type="region of interest" description="Disordered" evidence="8">
    <location>
        <begin position="308"/>
        <end position="337"/>
    </location>
</feature>
<dbReference type="EMBL" id="JWZX01000794">
    <property type="protein sequence ID" value="KOO35665.1"/>
    <property type="molecule type" value="Genomic_DNA"/>
</dbReference>
<evidence type="ECO:0000313" key="12">
    <source>
        <dbReference type="Proteomes" id="UP000037460"/>
    </source>
</evidence>
<gene>
    <name evidence="11" type="ORF">Ctob_010193</name>
</gene>
<dbReference type="AlphaFoldDB" id="A0A0M0KA14"/>
<reference evidence="12" key="1">
    <citation type="journal article" date="2015" name="PLoS Genet.">
        <title>Genome Sequence and Transcriptome Analyses of Chrysochromulina tobin: Metabolic Tools for Enhanced Algal Fitness in the Prominent Order Prymnesiales (Haptophyceae).</title>
        <authorList>
            <person name="Hovde B.T."/>
            <person name="Deodato C.R."/>
            <person name="Hunsperger H.M."/>
            <person name="Ryken S.A."/>
            <person name="Yost W."/>
            <person name="Jha R.K."/>
            <person name="Patterson J."/>
            <person name="Monnat R.J. Jr."/>
            <person name="Barlow S.B."/>
            <person name="Starkenburg S.R."/>
            <person name="Cattolico R.A."/>
        </authorList>
    </citation>
    <scope>NUCLEOTIDE SEQUENCE</scope>
    <source>
        <strain evidence="12">CCMP291</strain>
    </source>
</reference>
<proteinExistence type="predicted"/>
<evidence type="ECO:0000256" key="3">
    <source>
        <dbReference type="ARBA" id="ARBA00022692"/>
    </source>
</evidence>
<dbReference type="GO" id="GO:0016020">
    <property type="term" value="C:membrane"/>
    <property type="evidence" value="ECO:0007669"/>
    <property type="project" value="UniProtKB-SubCell"/>
</dbReference>
<evidence type="ECO:0000256" key="4">
    <source>
        <dbReference type="ARBA" id="ARBA00022741"/>
    </source>
</evidence>
<name>A0A0M0KA14_9EUKA</name>
<dbReference type="OrthoDB" id="184675at2759"/>
<dbReference type="PROSITE" id="PS50893">
    <property type="entry name" value="ABC_TRANSPORTER_2"/>
    <property type="match status" value="1"/>
</dbReference>
<dbReference type="GO" id="GO:0016887">
    <property type="term" value="F:ATP hydrolysis activity"/>
    <property type="evidence" value="ECO:0007669"/>
    <property type="project" value="InterPro"/>
</dbReference>
<evidence type="ECO:0000256" key="1">
    <source>
        <dbReference type="ARBA" id="ARBA00004141"/>
    </source>
</evidence>
<dbReference type="GO" id="GO:0140359">
    <property type="term" value="F:ABC-type transporter activity"/>
    <property type="evidence" value="ECO:0007669"/>
    <property type="project" value="InterPro"/>
</dbReference>
<evidence type="ECO:0000256" key="9">
    <source>
        <dbReference type="SAM" id="Phobius"/>
    </source>
</evidence>
<dbReference type="Pfam" id="PF01061">
    <property type="entry name" value="ABC2_membrane"/>
    <property type="match status" value="1"/>
</dbReference>
<organism evidence="11 12">
    <name type="scientific">Chrysochromulina tobinii</name>
    <dbReference type="NCBI Taxonomy" id="1460289"/>
    <lineage>
        <taxon>Eukaryota</taxon>
        <taxon>Haptista</taxon>
        <taxon>Haptophyta</taxon>
        <taxon>Prymnesiophyceae</taxon>
        <taxon>Prymnesiales</taxon>
        <taxon>Chrysochromulinaceae</taxon>
        <taxon>Chrysochromulina</taxon>
    </lineage>
</organism>
<evidence type="ECO:0000256" key="2">
    <source>
        <dbReference type="ARBA" id="ARBA00022448"/>
    </source>
</evidence>
<dbReference type="GO" id="GO:0005524">
    <property type="term" value="F:ATP binding"/>
    <property type="evidence" value="ECO:0007669"/>
    <property type="project" value="UniProtKB-KW"/>
</dbReference>
<protein>
    <recommendedName>
        <fullName evidence="10">ABC transporter domain-containing protein</fullName>
    </recommendedName>
</protein>
<keyword evidence="5" id="KW-0067">ATP-binding</keyword>
<dbReference type="Gene3D" id="3.40.50.300">
    <property type="entry name" value="P-loop containing nucleotide triphosphate hydrolases"/>
    <property type="match status" value="1"/>
</dbReference>
<dbReference type="InterPro" id="IPR013525">
    <property type="entry name" value="ABC2_TM"/>
</dbReference>
<dbReference type="SUPFAM" id="SSF52540">
    <property type="entry name" value="P-loop containing nucleoside triphosphate hydrolases"/>
    <property type="match status" value="1"/>
</dbReference>
<keyword evidence="4" id="KW-0547">Nucleotide-binding</keyword>
<feature type="transmembrane region" description="Helical" evidence="9">
    <location>
        <begin position="476"/>
        <end position="498"/>
    </location>
</feature>
<keyword evidence="12" id="KW-1185">Reference proteome</keyword>
<keyword evidence="7 9" id="KW-0472">Membrane</keyword>
<sequence length="619" mass="68130">MKYTSSVFEWANVEYGVGAGKKSKEILKGISGSLNGGEVCAILGPSGSGKTSLLNVLANRIRHKGASQRVSGSVLLDGKKLVGGELRKRIAYVMQIDLLFATSTPREAIMFSATLRLPRSTPMSEKRELVEKMIVDMGLQSCANTFCGDDMIRGISGGEKKRTAIGIELVMKPQLIFLDEPTSGLDSFSAKSVCLKLMELGRTQGCNILCTIHQPASEVFHTFQKALIVQKGHCLYYGSIKGLSAGLAKHGLGCPSEYNMADHIITLTQTLSAERLDELRHAFLGHVQVHETPTLGVKIVPSEVELTSPSSSMKVQPSAEATAAEMPKRSSPDPKGRERAAGFWRQLYALTIREALYVWRNKPGLIASILAPLILNAVFACIFEGVGDITRPGYNLQAHFGASAQVLIGGMFGAAQPLLLRFPLDRGIFLREYATSTYSAAPYFLSKTLVELPQAFLNAVLVWCTFYFIADLQGSWILHVCIFWLAGICAGSTALLVGCLASNPEVAQQCAPPLFVLQLLFAGVFVRVTQIPPALRWIQWIASLKYAINLNVLNEFGERTQKDKDWPMENRIAADAFIDQVIDVDPSDWWWYLLMLFLLFLVFRVLSIFALAWRASTFF</sequence>
<accession>A0A0M0KA14</accession>
<evidence type="ECO:0000256" key="8">
    <source>
        <dbReference type="SAM" id="MobiDB-lite"/>
    </source>
</evidence>
<dbReference type="CDD" id="cd03213">
    <property type="entry name" value="ABCG_EPDR"/>
    <property type="match status" value="1"/>
</dbReference>
<evidence type="ECO:0000256" key="6">
    <source>
        <dbReference type="ARBA" id="ARBA00022989"/>
    </source>
</evidence>
<dbReference type="SMART" id="SM00382">
    <property type="entry name" value="AAA"/>
    <property type="match status" value="1"/>
</dbReference>
<keyword evidence="6 9" id="KW-1133">Transmembrane helix</keyword>
<dbReference type="InterPro" id="IPR027417">
    <property type="entry name" value="P-loop_NTPase"/>
</dbReference>
<dbReference type="InterPro" id="IPR003593">
    <property type="entry name" value="AAA+_ATPase"/>
</dbReference>
<evidence type="ECO:0000313" key="11">
    <source>
        <dbReference type="EMBL" id="KOO35665.1"/>
    </source>
</evidence>
<dbReference type="InterPro" id="IPR003439">
    <property type="entry name" value="ABC_transporter-like_ATP-bd"/>
</dbReference>
<evidence type="ECO:0000259" key="10">
    <source>
        <dbReference type="PROSITE" id="PS50893"/>
    </source>
</evidence>
<dbReference type="PANTHER" id="PTHR48041:SF139">
    <property type="entry name" value="PROTEIN SCARLET"/>
    <property type="match status" value="1"/>
</dbReference>
<dbReference type="Pfam" id="PF00005">
    <property type="entry name" value="ABC_tran"/>
    <property type="match status" value="1"/>
</dbReference>
<comment type="caution">
    <text evidence="11">The sequence shown here is derived from an EMBL/GenBank/DDBJ whole genome shotgun (WGS) entry which is preliminary data.</text>
</comment>
<dbReference type="PANTHER" id="PTHR48041">
    <property type="entry name" value="ABC TRANSPORTER G FAMILY MEMBER 28"/>
    <property type="match status" value="1"/>
</dbReference>
<evidence type="ECO:0000256" key="5">
    <source>
        <dbReference type="ARBA" id="ARBA00022840"/>
    </source>
</evidence>
<feature type="transmembrane region" description="Helical" evidence="9">
    <location>
        <begin position="398"/>
        <end position="420"/>
    </location>
</feature>
<keyword evidence="2" id="KW-0813">Transport</keyword>
<feature type="transmembrane region" description="Helical" evidence="9">
    <location>
        <begin position="365"/>
        <end position="386"/>
    </location>
</feature>
<dbReference type="InterPro" id="IPR050352">
    <property type="entry name" value="ABCG_transporters"/>
</dbReference>
<feature type="compositionally biased region" description="Basic and acidic residues" evidence="8">
    <location>
        <begin position="326"/>
        <end position="337"/>
    </location>
</feature>
<keyword evidence="3 9" id="KW-0812">Transmembrane</keyword>
<comment type="subcellular location">
    <subcellularLocation>
        <location evidence="1">Membrane</location>
        <topology evidence="1">Multi-pass membrane protein</topology>
    </subcellularLocation>
</comment>
<feature type="transmembrane region" description="Helical" evidence="9">
    <location>
        <begin position="452"/>
        <end position="470"/>
    </location>
</feature>
<feature type="transmembrane region" description="Helical" evidence="9">
    <location>
        <begin position="589"/>
        <end position="613"/>
    </location>
</feature>
<dbReference type="Proteomes" id="UP000037460">
    <property type="component" value="Unassembled WGS sequence"/>
</dbReference>
<evidence type="ECO:0000256" key="7">
    <source>
        <dbReference type="ARBA" id="ARBA00023136"/>
    </source>
</evidence>
<feature type="domain" description="ABC transporter" evidence="10">
    <location>
        <begin position="8"/>
        <end position="256"/>
    </location>
</feature>